<organism evidence="3 4">
    <name type="scientific">Cyprinus carpio carpio</name>
    <dbReference type="NCBI Taxonomy" id="630221"/>
    <lineage>
        <taxon>Eukaryota</taxon>
        <taxon>Metazoa</taxon>
        <taxon>Chordata</taxon>
        <taxon>Craniata</taxon>
        <taxon>Vertebrata</taxon>
        <taxon>Euteleostomi</taxon>
        <taxon>Actinopterygii</taxon>
        <taxon>Neopterygii</taxon>
        <taxon>Teleostei</taxon>
        <taxon>Ostariophysi</taxon>
        <taxon>Cypriniformes</taxon>
        <taxon>Cyprinidae</taxon>
        <taxon>Cyprininae</taxon>
        <taxon>Cyprinus</taxon>
    </lineage>
</organism>
<evidence type="ECO:0000313" key="3">
    <source>
        <dbReference type="Ensembl" id="ENSCCRP00000071799.2"/>
    </source>
</evidence>
<dbReference type="SMART" id="SM00034">
    <property type="entry name" value="CLECT"/>
    <property type="match status" value="2"/>
</dbReference>
<dbReference type="GeneTree" id="ENSGT00940000163911"/>
<dbReference type="InterPro" id="IPR001304">
    <property type="entry name" value="C-type_lectin-like"/>
</dbReference>
<feature type="signal peptide" evidence="1">
    <location>
        <begin position="1"/>
        <end position="20"/>
    </location>
</feature>
<dbReference type="Gene3D" id="3.10.100.10">
    <property type="entry name" value="Mannose-Binding Protein A, subunit A"/>
    <property type="match status" value="2"/>
</dbReference>
<evidence type="ECO:0000313" key="4">
    <source>
        <dbReference type="Proteomes" id="UP001108240"/>
    </source>
</evidence>
<name>A0A8C1EBK5_CYPCA</name>
<dbReference type="InterPro" id="IPR016187">
    <property type="entry name" value="CTDL_fold"/>
</dbReference>
<protein>
    <submittedName>
        <fullName evidence="3">Si:cabz01007816.2</fullName>
    </submittedName>
</protein>
<proteinExistence type="predicted"/>
<reference evidence="3" key="1">
    <citation type="submission" date="2025-08" db="UniProtKB">
        <authorList>
            <consortium name="Ensembl"/>
        </authorList>
    </citation>
    <scope>IDENTIFICATION</scope>
</reference>
<keyword evidence="4" id="KW-1185">Reference proteome</keyword>
<feature type="domain" description="C-type lectin" evidence="2">
    <location>
        <begin position="136"/>
        <end position="249"/>
    </location>
</feature>
<dbReference type="PANTHER" id="PTHR45784:SF3">
    <property type="entry name" value="C-TYPE LECTIN DOMAIN FAMILY 4 MEMBER K-LIKE-RELATED"/>
    <property type="match status" value="1"/>
</dbReference>
<dbReference type="PROSITE" id="PS50041">
    <property type="entry name" value="C_TYPE_LECTIN_2"/>
    <property type="match status" value="2"/>
</dbReference>
<dbReference type="PANTHER" id="PTHR45784">
    <property type="entry name" value="C-TYPE LECTIN DOMAIN FAMILY 20 MEMBER A-RELATED"/>
    <property type="match status" value="1"/>
</dbReference>
<accession>A0A8C1EBK5</accession>
<dbReference type="InterPro" id="IPR016186">
    <property type="entry name" value="C-type_lectin-like/link_sf"/>
</dbReference>
<sequence>MIPKTFHLFILLGLFLKTSCYFVLIQEPKTWTEAQSYCKQYHWDLATIQSDEDRYKIQEVAAAAKFQNRAWMGLYDGLFVWRWSYQDQNLDYSNWASLEETTSRTQRMCGLIRNTGKWHVASCEEQKPFFCYKGNYFGGKFIFNAAKLSWRDAQSQCRRLYVDLSTISDSSENSAVDMILSLVSQSEAWIGLSKNLWLWSDQSKVTWLSVKWADGQPDNASGNEMCGFVHETGLIGDDGCSHTLPFFCTKRVKIQLVRFAVTSAGFLNESAVMEAIEKKMNQILSDQQMDSGSRVTWRVQPDGQIFKNTHEI</sequence>
<dbReference type="Ensembl" id="ENSCCRT00000077813.2">
    <property type="protein sequence ID" value="ENSCCRP00000071799.2"/>
    <property type="gene ID" value="ENSCCRG00000038759.2"/>
</dbReference>
<dbReference type="Pfam" id="PF00059">
    <property type="entry name" value="Lectin_C"/>
    <property type="match status" value="2"/>
</dbReference>
<feature type="domain" description="C-type lectin" evidence="2">
    <location>
        <begin position="16"/>
        <end position="132"/>
    </location>
</feature>
<dbReference type="SUPFAM" id="SSF56436">
    <property type="entry name" value="C-type lectin-like"/>
    <property type="match status" value="2"/>
</dbReference>
<evidence type="ECO:0000256" key="1">
    <source>
        <dbReference type="SAM" id="SignalP"/>
    </source>
</evidence>
<dbReference type="AlphaFoldDB" id="A0A8C1EBK5"/>
<keyword evidence="1" id="KW-0732">Signal</keyword>
<reference evidence="3" key="2">
    <citation type="submission" date="2025-09" db="UniProtKB">
        <authorList>
            <consortium name="Ensembl"/>
        </authorList>
    </citation>
    <scope>IDENTIFICATION</scope>
</reference>
<dbReference type="Proteomes" id="UP001108240">
    <property type="component" value="Unplaced"/>
</dbReference>
<dbReference type="OMA" id="WHVASCE"/>
<evidence type="ECO:0000259" key="2">
    <source>
        <dbReference type="PROSITE" id="PS50041"/>
    </source>
</evidence>
<feature type="chain" id="PRO_5039891053" evidence="1">
    <location>
        <begin position="21"/>
        <end position="312"/>
    </location>
</feature>